<dbReference type="AlphaFoldDB" id="A0A131YDL5"/>
<accession>A0A131YDL5</accession>
<sequence>MPAQAWAALLQELVPPGASYQPIKLQLCCSTPAKHCFHVPAHSQATLLQKLLPHGASYRPIKLNICCRTPAKHYLLYRSVQSQLSISVHAVEKTSLPRSNQSCVQVNFFQKGVTLNRNEHSKWINCLAECYKRDGLFFSQAAPYHDGT</sequence>
<organism evidence="1">
    <name type="scientific">Rhipicephalus appendiculatus</name>
    <name type="common">Brown ear tick</name>
    <dbReference type="NCBI Taxonomy" id="34631"/>
    <lineage>
        <taxon>Eukaryota</taxon>
        <taxon>Metazoa</taxon>
        <taxon>Ecdysozoa</taxon>
        <taxon>Arthropoda</taxon>
        <taxon>Chelicerata</taxon>
        <taxon>Arachnida</taxon>
        <taxon>Acari</taxon>
        <taxon>Parasitiformes</taxon>
        <taxon>Ixodida</taxon>
        <taxon>Ixodoidea</taxon>
        <taxon>Ixodidae</taxon>
        <taxon>Rhipicephalinae</taxon>
        <taxon>Rhipicephalus</taxon>
        <taxon>Rhipicephalus</taxon>
    </lineage>
</organism>
<proteinExistence type="predicted"/>
<name>A0A131YDL5_RHIAP</name>
<protein>
    <submittedName>
        <fullName evidence="1">Uncharacterized protein</fullName>
    </submittedName>
</protein>
<reference evidence="1" key="1">
    <citation type="journal article" date="2016" name="Ticks Tick Borne Dis.">
        <title>De novo assembly and annotation of the salivary gland transcriptome of Rhipicephalus appendiculatus male and female ticks during blood feeding.</title>
        <authorList>
            <person name="de Castro M.H."/>
            <person name="de Klerk D."/>
            <person name="Pienaar R."/>
            <person name="Latif A.A."/>
            <person name="Rees D.J."/>
            <person name="Mans B.J."/>
        </authorList>
    </citation>
    <scope>NUCLEOTIDE SEQUENCE</scope>
    <source>
        <tissue evidence="1">Salivary glands</tissue>
    </source>
</reference>
<dbReference type="EMBL" id="GEDV01012401">
    <property type="protein sequence ID" value="JAP76156.1"/>
    <property type="molecule type" value="Transcribed_RNA"/>
</dbReference>
<evidence type="ECO:0000313" key="1">
    <source>
        <dbReference type="EMBL" id="JAP76156.1"/>
    </source>
</evidence>